<dbReference type="NCBIfam" id="NF004425">
    <property type="entry name" value="PRK05767.1"/>
    <property type="match status" value="1"/>
</dbReference>
<evidence type="ECO:0000256" key="5">
    <source>
        <dbReference type="SAM" id="MobiDB-lite"/>
    </source>
</evidence>
<evidence type="ECO:0000256" key="3">
    <source>
        <dbReference type="ARBA" id="ARBA00023274"/>
    </source>
</evidence>
<accession>A0B686</accession>
<dbReference type="InterPro" id="IPR000552">
    <property type="entry name" value="Ribosomal_eL44"/>
</dbReference>
<gene>
    <name evidence="4" type="primary">rpl44e</name>
    <name evidence="6" type="ordered locus">Mthe_0418</name>
</gene>
<keyword evidence="4" id="KW-0694">RNA-binding</keyword>
<dbReference type="SUPFAM" id="SSF57829">
    <property type="entry name" value="Zn-binding ribosomal proteins"/>
    <property type="match status" value="1"/>
</dbReference>
<dbReference type="InterPro" id="IPR011332">
    <property type="entry name" value="Ribosomal_zn-bd"/>
</dbReference>
<feature type="binding site" evidence="4">
    <location>
        <position position="14"/>
    </location>
    <ligand>
        <name>Zn(2+)</name>
        <dbReference type="ChEBI" id="CHEBI:29105"/>
    </ligand>
</feature>
<dbReference type="GeneID" id="4462011"/>
<feature type="binding site" evidence="4">
    <location>
        <position position="11"/>
    </location>
    <ligand>
        <name>Zn(2+)</name>
        <dbReference type="ChEBI" id="CHEBI:29105"/>
    </ligand>
</feature>
<dbReference type="GO" id="GO:1990904">
    <property type="term" value="C:ribonucleoprotein complex"/>
    <property type="evidence" value="ECO:0007669"/>
    <property type="project" value="UniProtKB-KW"/>
</dbReference>
<feature type="binding site" evidence="4">
    <location>
        <position position="74"/>
    </location>
    <ligand>
        <name>Zn(2+)</name>
        <dbReference type="ChEBI" id="CHEBI:29105"/>
    </ligand>
</feature>
<keyword evidence="3 4" id="KW-0687">Ribonucleoprotein</keyword>
<dbReference type="GO" id="GO:0006412">
    <property type="term" value="P:translation"/>
    <property type="evidence" value="ECO:0007669"/>
    <property type="project" value="UniProtKB-UniRule"/>
</dbReference>
<proteinExistence type="inferred from homology"/>
<keyword evidence="4" id="KW-0479">Metal-binding</keyword>
<dbReference type="AlphaFoldDB" id="A0B686"/>
<evidence type="ECO:0000313" key="7">
    <source>
        <dbReference type="Proteomes" id="UP000000674"/>
    </source>
</evidence>
<feature type="region of interest" description="Disordered" evidence="5">
    <location>
        <begin position="40"/>
        <end position="63"/>
    </location>
</feature>
<dbReference type="GO" id="GO:0005840">
    <property type="term" value="C:ribosome"/>
    <property type="evidence" value="ECO:0007669"/>
    <property type="project" value="UniProtKB-KW"/>
</dbReference>
<evidence type="ECO:0000256" key="1">
    <source>
        <dbReference type="ARBA" id="ARBA00009364"/>
    </source>
</evidence>
<evidence type="ECO:0000256" key="2">
    <source>
        <dbReference type="ARBA" id="ARBA00022980"/>
    </source>
</evidence>
<dbReference type="EMBL" id="CP000477">
    <property type="protein sequence ID" value="ABK14210.1"/>
    <property type="molecule type" value="Genomic_DNA"/>
</dbReference>
<comment type="subunit">
    <text evidence="4">Part of the 50S ribosomal subunit.</text>
</comment>
<feature type="zinc finger region" description="C4-type" evidence="4">
    <location>
        <begin position="11"/>
        <end position="74"/>
    </location>
</feature>
<dbReference type="RefSeq" id="WP_011695608.1">
    <property type="nucleotide sequence ID" value="NC_008553.1"/>
</dbReference>
<keyword evidence="2 4" id="KW-0689">Ribosomal protein</keyword>
<sequence length="93" mass="10603">MKMPKEIEAHCPFCKKHTTHTVERVRRGQARSMTRIARQKARANGTGNQGKFSKVPGGDKPTKRVNLRYRCSLCKKAHNRKGIRLGKFELVEG</sequence>
<feature type="binding site" evidence="4">
    <location>
        <position position="71"/>
    </location>
    <ligand>
        <name>Zn(2+)</name>
        <dbReference type="ChEBI" id="CHEBI:29105"/>
    </ligand>
</feature>
<keyword evidence="4" id="KW-0863">Zinc-finger</keyword>
<dbReference type="OrthoDB" id="52456at2157"/>
<evidence type="ECO:0000256" key="4">
    <source>
        <dbReference type="HAMAP-Rule" id="MF_01476"/>
    </source>
</evidence>
<dbReference type="GO" id="GO:0008270">
    <property type="term" value="F:zinc ion binding"/>
    <property type="evidence" value="ECO:0007669"/>
    <property type="project" value="UniProtKB-UniRule"/>
</dbReference>
<keyword evidence="4" id="KW-0862">Zinc</keyword>
<keyword evidence="4" id="KW-0699">rRNA-binding</keyword>
<dbReference type="Proteomes" id="UP000000674">
    <property type="component" value="Chromosome"/>
</dbReference>
<organism evidence="6 7">
    <name type="scientific">Methanothrix thermoacetophila (strain DSM 6194 / JCM 14653 / NBRC 101360 / PT)</name>
    <name type="common">Methanosaeta thermophila</name>
    <dbReference type="NCBI Taxonomy" id="349307"/>
    <lineage>
        <taxon>Archaea</taxon>
        <taxon>Methanobacteriati</taxon>
        <taxon>Methanobacteriota</taxon>
        <taxon>Stenosarchaea group</taxon>
        <taxon>Methanomicrobia</taxon>
        <taxon>Methanotrichales</taxon>
        <taxon>Methanotrichaceae</taxon>
        <taxon>Methanothrix</taxon>
    </lineage>
</organism>
<dbReference type="KEGG" id="mtp:Mthe_0418"/>
<dbReference type="HOGENOM" id="CLU_114645_3_0_2"/>
<name>A0B686_METTP</name>
<dbReference type="Gene3D" id="3.10.450.80">
    <property type="match status" value="1"/>
</dbReference>
<keyword evidence="7" id="KW-1185">Reference proteome</keyword>
<dbReference type="STRING" id="349307.Mthe_0418"/>
<evidence type="ECO:0000313" key="6">
    <source>
        <dbReference type="EMBL" id="ABK14210.1"/>
    </source>
</evidence>
<comment type="function">
    <text evidence="4">Binds to the 23S rRNA.</text>
</comment>
<dbReference type="Pfam" id="PF00935">
    <property type="entry name" value="Ribosomal_L44"/>
    <property type="match status" value="1"/>
</dbReference>
<reference evidence="6 7" key="1">
    <citation type="submission" date="2006-10" db="EMBL/GenBank/DDBJ databases">
        <title>Complete sequence of Methanosaeta thermophila PT.</title>
        <authorList>
            <consortium name="US DOE Joint Genome Institute"/>
            <person name="Copeland A."/>
            <person name="Lucas S."/>
            <person name="Lapidus A."/>
            <person name="Barry K."/>
            <person name="Detter J.C."/>
            <person name="Glavina del Rio T."/>
            <person name="Hammon N."/>
            <person name="Israni S."/>
            <person name="Pitluck S."/>
            <person name="Chain P."/>
            <person name="Malfatti S."/>
            <person name="Shin M."/>
            <person name="Vergez L."/>
            <person name="Schmutz J."/>
            <person name="Larimer F."/>
            <person name="Land M."/>
            <person name="Hauser L."/>
            <person name="Kyrpides N."/>
            <person name="Kim E."/>
            <person name="Smith K.S."/>
            <person name="Ingram-Smith C."/>
            <person name="Richardson P."/>
        </authorList>
    </citation>
    <scope>NUCLEOTIDE SEQUENCE [LARGE SCALE GENOMIC DNA]</scope>
    <source>
        <strain evidence="7">DSM 6194 / JCM 14653 / NBRC 101360 / PT</strain>
    </source>
</reference>
<dbReference type="InterPro" id="IPR053708">
    <property type="entry name" value="Ribosomal_LSU_eL42"/>
</dbReference>
<dbReference type="HAMAP" id="MF_01476">
    <property type="entry name" value="Ribosomal_L44e"/>
    <property type="match status" value="1"/>
</dbReference>
<comment type="cofactor">
    <cofactor evidence="4">
        <name>Zn(2+)</name>
        <dbReference type="ChEBI" id="CHEBI:29105"/>
    </cofactor>
    <text evidence="4">Binds 1 zinc ion per subunit.</text>
</comment>
<comment type="similarity">
    <text evidence="1 4">Belongs to the eukaryotic ribosomal protein eL42 family.</text>
</comment>
<dbReference type="GO" id="GO:0070180">
    <property type="term" value="F:large ribosomal subunit rRNA binding"/>
    <property type="evidence" value="ECO:0007669"/>
    <property type="project" value="UniProtKB-UniRule"/>
</dbReference>
<dbReference type="GO" id="GO:0003735">
    <property type="term" value="F:structural constituent of ribosome"/>
    <property type="evidence" value="ECO:0007669"/>
    <property type="project" value="InterPro"/>
</dbReference>
<protein>
    <recommendedName>
        <fullName evidence="4">Large ribosomal subunit protein eL42</fullName>
    </recommendedName>
</protein>